<accession>A0A9P9DTA3</accession>
<keyword evidence="3" id="KW-1185">Reference proteome</keyword>
<evidence type="ECO:0000313" key="2">
    <source>
        <dbReference type="EMBL" id="KAH7125604.1"/>
    </source>
</evidence>
<feature type="compositionally biased region" description="Acidic residues" evidence="1">
    <location>
        <begin position="123"/>
        <end position="139"/>
    </location>
</feature>
<comment type="caution">
    <text evidence="2">The sequence shown here is derived from an EMBL/GenBank/DDBJ whole genome shotgun (WGS) entry which is preliminary data.</text>
</comment>
<reference evidence="2" key="1">
    <citation type="journal article" date="2021" name="Nat. Commun.">
        <title>Genetic determinants of endophytism in the Arabidopsis root mycobiome.</title>
        <authorList>
            <person name="Mesny F."/>
            <person name="Miyauchi S."/>
            <person name="Thiergart T."/>
            <person name="Pickel B."/>
            <person name="Atanasova L."/>
            <person name="Karlsson M."/>
            <person name="Huettel B."/>
            <person name="Barry K.W."/>
            <person name="Haridas S."/>
            <person name="Chen C."/>
            <person name="Bauer D."/>
            <person name="Andreopoulos W."/>
            <person name="Pangilinan J."/>
            <person name="LaButti K."/>
            <person name="Riley R."/>
            <person name="Lipzen A."/>
            <person name="Clum A."/>
            <person name="Drula E."/>
            <person name="Henrissat B."/>
            <person name="Kohler A."/>
            <person name="Grigoriev I.V."/>
            <person name="Martin F.M."/>
            <person name="Hacquard S."/>
        </authorList>
    </citation>
    <scope>NUCLEOTIDE SEQUENCE</scope>
    <source>
        <strain evidence="2">MPI-CAGE-CH-0243</strain>
    </source>
</reference>
<dbReference type="OrthoDB" id="3792655at2759"/>
<evidence type="ECO:0000313" key="3">
    <source>
        <dbReference type="Proteomes" id="UP000700596"/>
    </source>
</evidence>
<protein>
    <submittedName>
        <fullName evidence="2">Uncharacterized protein</fullName>
    </submittedName>
</protein>
<gene>
    <name evidence="2" type="ORF">B0J11DRAFT_580143</name>
</gene>
<name>A0A9P9DTA3_9PLEO</name>
<feature type="region of interest" description="Disordered" evidence="1">
    <location>
        <begin position="109"/>
        <end position="139"/>
    </location>
</feature>
<proteinExistence type="predicted"/>
<dbReference type="AlphaFoldDB" id="A0A9P9DTA3"/>
<sequence length="366" mass="41870">MSTPDYNYLAQKYDIRLDEVERRLINSRQISSFRLQSDSPRIEIWCGTAQWVLRKGLLASQSDYFKIACIVYKAASMFGRIDFPAAEEEHVGVMVNYLAQHRYAGRRLHSPQGMVSNPGDSIDKDDDMPSEETDATSEEETDIAIEFRSDDDNLLCFFPEFVNGYVYQGDTAVKIAKLITHHKEFHTKHTGFEMHGSRGYRCQPDLLPRDIQLELFPFLWEIKSREDAQCTDPVFHAEMYKLSIKYMMPGLQSAVASAFRASAMPWIHMASKTDDSFVKALTILFLGRGGLVTQVTDVKMYKAVLGILGVNWGWMRHEESLMAFMKADELVHFLEHVQKEAASARNLWVKRSSKKPLPSLWGDESS</sequence>
<dbReference type="Proteomes" id="UP000700596">
    <property type="component" value="Unassembled WGS sequence"/>
</dbReference>
<organism evidence="2 3">
    <name type="scientific">Dendryphion nanum</name>
    <dbReference type="NCBI Taxonomy" id="256645"/>
    <lineage>
        <taxon>Eukaryota</taxon>
        <taxon>Fungi</taxon>
        <taxon>Dikarya</taxon>
        <taxon>Ascomycota</taxon>
        <taxon>Pezizomycotina</taxon>
        <taxon>Dothideomycetes</taxon>
        <taxon>Pleosporomycetidae</taxon>
        <taxon>Pleosporales</taxon>
        <taxon>Torulaceae</taxon>
        <taxon>Dendryphion</taxon>
    </lineage>
</organism>
<dbReference type="EMBL" id="JAGMWT010000007">
    <property type="protein sequence ID" value="KAH7125604.1"/>
    <property type="molecule type" value="Genomic_DNA"/>
</dbReference>
<evidence type="ECO:0000256" key="1">
    <source>
        <dbReference type="SAM" id="MobiDB-lite"/>
    </source>
</evidence>